<feature type="non-terminal residue" evidence="1">
    <location>
        <position position="1"/>
    </location>
</feature>
<sequence length="70" mass="8598">SPATCAMMLHLLDRWPQPQPRRVMLLPFLCQMIRIRPQLLQQRLRQPRRLLYQQPPRPLRRKLLRPPLRL</sequence>
<dbReference type="EMBL" id="AY454152">
    <property type="protein sequence ID" value="AAR88238.1"/>
    <property type="molecule type" value="mRNA"/>
</dbReference>
<evidence type="ECO:0000313" key="1">
    <source>
        <dbReference type="EMBL" id="AAR88238.1"/>
    </source>
</evidence>
<name>Q6SP95_DROPS</name>
<protein>
    <submittedName>
        <fullName evidence="1">Accessory gland protein</fullName>
    </submittedName>
</protein>
<accession>Q6SP95</accession>
<proteinExistence type="evidence at transcript level"/>
<organism evidence="1">
    <name type="scientific">Drosophila pseudoobscura pseudoobscura</name>
    <name type="common">Fruit fly</name>
    <dbReference type="NCBI Taxonomy" id="46245"/>
    <lineage>
        <taxon>Eukaryota</taxon>
        <taxon>Metazoa</taxon>
        <taxon>Ecdysozoa</taxon>
        <taxon>Arthropoda</taxon>
        <taxon>Hexapoda</taxon>
        <taxon>Insecta</taxon>
        <taxon>Pterygota</taxon>
        <taxon>Neoptera</taxon>
        <taxon>Endopterygota</taxon>
        <taxon>Diptera</taxon>
        <taxon>Brachycera</taxon>
        <taxon>Muscomorpha</taxon>
        <taxon>Ephydroidea</taxon>
        <taxon>Drosophilidae</taxon>
        <taxon>Drosophila</taxon>
        <taxon>Sophophora</taxon>
    </lineage>
</organism>
<dbReference type="AlphaFoldDB" id="Q6SP95"/>
<reference evidence="1" key="1">
    <citation type="journal article" date="2004" name="J. Hered.">
        <title>Molecular evolution of X-linked accessory gland proteins in Drosophila pseudoobscura.</title>
        <authorList>
            <person name="Stevison L.S."/>
            <person name="Counterman B.A."/>
            <person name="Noor M.A."/>
        </authorList>
    </citation>
    <scope>NUCLEOTIDE SEQUENCE</scope>
    <source>
        <strain evidence="1">Flagstaff</strain>
    </source>
</reference>
<gene>
    <name evidence="1" type="ORF">CG16707</name>
</gene>
<feature type="non-terminal residue" evidence="1">
    <location>
        <position position="70"/>
    </location>
</feature>